<dbReference type="OrthoDB" id="2973066at2"/>
<reference evidence="1 2" key="1">
    <citation type="submission" date="2018-03" db="EMBL/GenBank/DDBJ databases">
        <title>Genomic Encyclopedia of Type Strains, Phase III (KMG-III): the genomes of soil and plant-associated and newly described type strains.</title>
        <authorList>
            <person name="Whitman W."/>
        </authorList>
    </citation>
    <scope>NUCLEOTIDE SEQUENCE [LARGE SCALE GENOMIC DNA]</scope>
    <source>
        <strain evidence="1 2">CGMCC 1.07653</strain>
    </source>
</reference>
<comment type="caution">
    <text evidence="1">The sequence shown here is derived from an EMBL/GenBank/DDBJ whole genome shotgun (WGS) entry which is preliminary data.</text>
</comment>
<gene>
    <name evidence="1" type="ORF">B0H94_103171</name>
</gene>
<dbReference type="AlphaFoldDB" id="A0A2P8HWF3"/>
<proteinExistence type="predicted"/>
<dbReference type="RefSeq" id="WP_106587882.1">
    <property type="nucleotide sequence ID" value="NZ_PYAV01000003.1"/>
</dbReference>
<dbReference type="Proteomes" id="UP000242310">
    <property type="component" value="Unassembled WGS sequence"/>
</dbReference>
<evidence type="ECO:0000313" key="1">
    <source>
        <dbReference type="EMBL" id="PSL50559.1"/>
    </source>
</evidence>
<accession>A0A2P8HWF3</accession>
<name>A0A2P8HWF3_9BACI</name>
<protein>
    <submittedName>
        <fullName evidence="1">Uncharacterized protein</fullName>
    </submittedName>
</protein>
<evidence type="ECO:0000313" key="2">
    <source>
        <dbReference type="Proteomes" id="UP000242310"/>
    </source>
</evidence>
<keyword evidence="2" id="KW-1185">Reference proteome</keyword>
<organism evidence="1 2">
    <name type="scientific">Salsuginibacillus halophilus</name>
    <dbReference type="NCBI Taxonomy" id="517424"/>
    <lineage>
        <taxon>Bacteria</taxon>
        <taxon>Bacillati</taxon>
        <taxon>Bacillota</taxon>
        <taxon>Bacilli</taxon>
        <taxon>Bacillales</taxon>
        <taxon>Bacillaceae</taxon>
        <taxon>Salsuginibacillus</taxon>
    </lineage>
</organism>
<dbReference type="EMBL" id="PYAV01000003">
    <property type="protein sequence ID" value="PSL50559.1"/>
    <property type="molecule type" value="Genomic_DNA"/>
</dbReference>
<sequence length="69" mass="7733">MTEQEIIEALESSGLEEVLELIKEAKTGELGELELAKPLGLLRDETLNAEVLKLLEAYEVDIIYVDDDE</sequence>